<sequence length="327" mass="35867">MNAKQYRKALSTEWRYAAFYRDLLAEFVGTFMLVSVQVALPLTWGKENMGTVVQVALFMGFIVGTMAWTMGDFSGGHFNPAVTFSMVLLGKITIIRGIAYIAIQSAAGLAGASWVYLITPRNHTDTLAATMLHPDMKPWQGFLVELWITMILVLTILGATNDLRKRPLYMPPIMIGMAISLGIASGFNSTGGSMNPARSLGPAAAMEIFFPENSINFFENHWVRLCNFSLNGVRPVPKRLLLTAMVRQSSLHPFGDTLCRSPAEGPSPPSRLQPKAKVYWAGPLAGGAVAALIYGAMLDLIDRPYEVSEDVQIPPQYDNPSFSNDKL</sequence>
<proteinExistence type="inferred from homology"/>
<dbReference type="AlphaFoldDB" id="A0AAD9JAI2"/>
<comment type="caution">
    <text evidence="10">The sequence shown here is derived from an EMBL/GenBank/DDBJ whole genome shotgun (WGS) entry which is preliminary data.</text>
</comment>
<comment type="similarity">
    <text evidence="2 8">Belongs to the MIP/aquaporin (TC 1.A.8) family.</text>
</comment>
<evidence type="ECO:0000256" key="6">
    <source>
        <dbReference type="ARBA" id="ARBA00022989"/>
    </source>
</evidence>
<dbReference type="GO" id="GO:0015250">
    <property type="term" value="F:water channel activity"/>
    <property type="evidence" value="ECO:0007669"/>
    <property type="project" value="TreeGrafter"/>
</dbReference>
<dbReference type="InterPro" id="IPR000425">
    <property type="entry name" value="MIP"/>
</dbReference>
<keyword evidence="3 8" id="KW-0813">Transport</keyword>
<dbReference type="PROSITE" id="PS00221">
    <property type="entry name" value="MIP"/>
    <property type="match status" value="1"/>
</dbReference>
<feature type="transmembrane region" description="Helical" evidence="9">
    <location>
        <begin position="139"/>
        <end position="157"/>
    </location>
</feature>
<comment type="subcellular location">
    <subcellularLocation>
        <location evidence="1">Cell membrane</location>
        <topology evidence="1">Multi-pass membrane protein</topology>
    </subcellularLocation>
</comment>
<dbReference type="PANTHER" id="PTHR19139">
    <property type="entry name" value="AQUAPORIN TRANSPORTER"/>
    <property type="match status" value="1"/>
</dbReference>
<evidence type="ECO:0000256" key="1">
    <source>
        <dbReference type="ARBA" id="ARBA00004651"/>
    </source>
</evidence>
<organism evidence="10 11">
    <name type="scientific">Paralvinella palmiformis</name>
    <dbReference type="NCBI Taxonomy" id="53620"/>
    <lineage>
        <taxon>Eukaryota</taxon>
        <taxon>Metazoa</taxon>
        <taxon>Spiralia</taxon>
        <taxon>Lophotrochozoa</taxon>
        <taxon>Annelida</taxon>
        <taxon>Polychaeta</taxon>
        <taxon>Sedentaria</taxon>
        <taxon>Canalipalpata</taxon>
        <taxon>Terebellida</taxon>
        <taxon>Terebelliformia</taxon>
        <taxon>Alvinellidae</taxon>
        <taxon>Paralvinella</taxon>
    </lineage>
</organism>
<dbReference type="Proteomes" id="UP001208570">
    <property type="component" value="Unassembled WGS sequence"/>
</dbReference>
<feature type="transmembrane region" description="Helical" evidence="9">
    <location>
        <begin position="52"/>
        <end position="73"/>
    </location>
</feature>
<keyword evidence="5 8" id="KW-0812">Transmembrane</keyword>
<dbReference type="PANTHER" id="PTHR19139:SF199">
    <property type="entry name" value="MIP17260P"/>
    <property type="match status" value="1"/>
</dbReference>
<dbReference type="InterPro" id="IPR022357">
    <property type="entry name" value="MIP_CS"/>
</dbReference>
<evidence type="ECO:0000313" key="11">
    <source>
        <dbReference type="Proteomes" id="UP001208570"/>
    </source>
</evidence>
<evidence type="ECO:0000256" key="7">
    <source>
        <dbReference type="ARBA" id="ARBA00023136"/>
    </source>
</evidence>
<keyword evidence="6 9" id="KW-1133">Transmembrane helix</keyword>
<feature type="transmembrane region" description="Helical" evidence="9">
    <location>
        <begin position="278"/>
        <end position="298"/>
    </location>
</feature>
<protein>
    <recommendedName>
        <fullName evidence="12">Aquaporin</fullName>
    </recommendedName>
</protein>
<feature type="transmembrane region" description="Helical" evidence="9">
    <location>
        <begin position="169"/>
        <end position="187"/>
    </location>
</feature>
<dbReference type="PRINTS" id="PR00783">
    <property type="entry name" value="MINTRINSICP"/>
</dbReference>
<evidence type="ECO:0000256" key="3">
    <source>
        <dbReference type="ARBA" id="ARBA00022448"/>
    </source>
</evidence>
<keyword evidence="4" id="KW-1003">Cell membrane</keyword>
<keyword evidence="7 9" id="KW-0472">Membrane</keyword>
<dbReference type="InterPro" id="IPR023271">
    <property type="entry name" value="Aquaporin-like"/>
</dbReference>
<reference evidence="10" key="1">
    <citation type="journal article" date="2023" name="Mol. Biol. Evol.">
        <title>Third-Generation Sequencing Reveals the Adaptive Role of the Epigenome in Three Deep-Sea Polychaetes.</title>
        <authorList>
            <person name="Perez M."/>
            <person name="Aroh O."/>
            <person name="Sun Y."/>
            <person name="Lan Y."/>
            <person name="Juniper S.K."/>
            <person name="Young C.R."/>
            <person name="Angers B."/>
            <person name="Qian P.Y."/>
        </authorList>
    </citation>
    <scope>NUCLEOTIDE SEQUENCE</scope>
    <source>
        <strain evidence="10">P08H-3</strain>
    </source>
</reference>
<accession>A0AAD9JAI2</accession>
<dbReference type="Gene3D" id="1.20.1080.10">
    <property type="entry name" value="Glycerol uptake facilitator protein"/>
    <property type="match status" value="1"/>
</dbReference>
<feature type="transmembrane region" description="Helical" evidence="9">
    <location>
        <begin position="20"/>
        <end position="40"/>
    </location>
</feature>
<dbReference type="EMBL" id="JAODUP010000448">
    <property type="protein sequence ID" value="KAK2149524.1"/>
    <property type="molecule type" value="Genomic_DNA"/>
</dbReference>
<dbReference type="InterPro" id="IPR034294">
    <property type="entry name" value="Aquaporin_transptr"/>
</dbReference>
<evidence type="ECO:0008006" key="12">
    <source>
        <dbReference type="Google" id="ProtNLM"/>
    </source>
</evidence>
<dbReference type="Pfam" id="PF00230">
    <property type="entry name" value="MIP"/>
    <property type="match status" value="1"/>
</dbReference>
<keyword evidence="11" id="KW-1185">Reference proteome</keyword>
<name>A0AAD9JAI2_9ANNE</name>
<dbReference type="GO" id="GO:0005886">
    <property type="term" value="C:plasma membrane"/>
    <property type="evidence" value="ECO:0007669"/>
    <property type="project" value="UniProtKB-SubCell"/>
</dbReference>
<evidence type="ECO:0000256" key="4">
    <source>
        <dbReference type="ARBA" id="ARBA00022475"/>
    </source>
</evidence>
<evidence type="ECO:0000313" key="10">
    <source>
        <dbReference type="EMBL" id="KAK2149524.1"/>
    </source>
</evidence>
<gene>
    <name evidence="10" type="ORF">LSH36_448g02009</name>
</gene>
<evidence type="ECO:0000256" key="9">
    <source>
        <dbReference type="SAM" id="Phobius"/>
    </source>
</evidence>
<feature type="transmembrane region" description="Helical" evidence="9">
    <location>
        <begin position="94"/>
        <end position="119"/>
    </location>
</feature>
<evidence type="ECO:0000256" key="2">
    <source>
        <dbReference type="ARBA" id="ARBA00006175"/>
    </source>
</evidence>
<dbReference type="SUPFAM" id="SSF81338">
    <property type="entry name" value="Aquaporin-like"/>
    <property type="match status" value="1"/>
</dbReference>
<evidence type="ECO:0000256" key="5">
    <source>
        <dbReference type="ARBA" id="ARBA00022692"/>
    </source>
</evidence>
<evidence type="ECO:0000256" key="8">
    <source>
        <dbReference type="RuleBase" id="RU000477"/>
    </source>
</evidence>